<dbReference type="GO" id="GO:0016567">
    <property type="term" value="P:protein ubiquitination"/>
    <property type="evidence" value="ECO:0007669"/>
    <property type="project" value="TreeGrafter"/>
</dbReference>
<dbReference type="GO" id="GO:0061630">
    <property type="term" value="F:ubiquitin protein ligase activity"/>
    <property type="evidence" value="ECO:0007669"/>
    <property type="project" value="TreeGrafter"/>
</dbReference>
<keyword evidence="3" id="KW-0862">Zinc</keyword>
<evidence type="ECO:0000256" key="3">
    <source>
        <dbReference type="ARBA" id="ARBA00022833"/>
    </source>
</evidence>
<dbReference type="Pfam" id="PF13639">
    <property type="entry name" value="zf-RING_2"/>
    <property type="match status" value="1"/>
</dbReference>
<evidence type="ECO:0000256" key="2">
    <source>
        <dbReference type="ARBA" id="ARBA00022771"/>
    </source>
</evidence>
<keyword evidence="2 4" id="KW-0863">Zinc-finger</keyword>
<protein>
    <recommendedName>
        <fullName evidence="5">RING-type domain-containing protein</fullName>
    </recommendedName>
</protein>
<dbReference type="Gene3D" id="3.30.40.10">
    <property type="entry name" value="Zinc/RING finger domain, C3HC4 (zinc finger)"/>
    <property type="match status" value="1"/>
</dbReference>
<dbReference type="InterPro" id="IPR013083">
    <property type="entry name" value="Znf_RING/FYVE/PHD"/>
</dbReference>
<accession>A0A6B2LNI2</accession>
<dbReference type="InterPro" id="IPR001841">
    <property type="entry name" value="Znf_RING"/>
</dbReference>
<dbReference type="PANTHER" id="PTHR15710:SF243">
    <property type="entry name" value="E3 UBIQUITIN-PROTEIN LIGASE PRAJA-2 ISOFORM X1"/>
    <property type="match status" value="1"/>
</dbReference>
<dbReference type="PROSITE" id="PS50089">
    <property type="entry name" value="ZF_RING_2"/>
    <property type="match status" value="1"/>
</dbReference>
<sequence length="140" mass="16677">MDDNIQRILDHFFIDISSVNKQPPTSPLFLEEMDLIHFDEYHLKKYKSEKCPVCSDLFQKDEEGTKLPCGHLYHYDCILPWLKQHNTCPMCRYELPTLDVKYEHKKIAEKEEKYANSKQNSINQNKIKKIMESDINSMYS</sequence>
<reference evidence="6" key="1">
    <citation type="journal article" date="2020" name="J. Eukaryot. Microbiol.">
        <title>De novo Sequencing, Assembly and Annotation of the Transcriptome for the Free-Living Testate Amoeba Arcella intermedia.</title>
        <authorList>
            <person name="Ribeiro G.M."/>
            <person name="Porfirio-Sousa A.L."/>
            <person name="Maurer-Alcala X.X."/>
            <person name="Katz L.A."/>
            <person name="Lahr D.J.G."/>
        </authorList>
    </citation>
    <scope>NUCLEOTIDE SEQUENCE</scope>
</reference>
<dbReference type="PANTHER" id="PTHR15710">
    <property type="entry name" value="E3 UBIQUITIN-PROTEIN LIGASE PRAJA"/>
    <property type="match status" value="1"/>
</dbReference>
<dbReference type="GO" id="GO:0008270">
    <property type="term" value="F:zinc ion binding"/>
    <property type="evidence" value="ECO:0007669"/>
    <property type="project" value="UniProtKB-KW"/>
</dbReference>
<name>A0A6B2LNI2_9EUKA</name>
<dbReference type="SUPFAM" id="SSF57850">
    <property type="entry name" value="RING/U-box"/>
    <property type="match status" value="1"/>
</dbReference>
<evidence type="ECO:0000256" key="4">
    <source>
        <dbReference type="PROSITE-ProRule" id="PRU00175"/>
    </source>
</evidence>
<feature type="domain" description="RING-type" evidence="5">
    <location>
        <begin position="51"/>
        <end position="92"/>
    </location>
</feature>
<evidence type="ECO:0000313" key="6">
    <source>
        <dbReference type="EMBL" id="NDV38636.1"/>
    </source>
</evidence>
<dbReference type="EMBL" id="GIBP01009667">
    <property type="protein sequence ID" value="NDV38636.1"/>
    <property type="molecule type" value="Transcribed_RNA"/>
</dbReference>
<organism evidence="6">
    <name type="scientific">Arcella intermedia</name>
    <dbReference type="NCBI Taxonomy" id="1963864"/>
    <lineage>
        <taxon>Eukaryota</taxon>
        <taxon>Amoebozoa</taxon>
        <taxon>Tubulinea</taxon>
        <taxon>Elardia</taxon>
        <taxon>Arcellinida</taxon>
        <taxon>Sphaerothecina</taxon>
        <taxon>Arcellidae</taxon>
        <taxon>Arcella</taxon>
    </lineage>
</organism>
<dbReference type="GO" id="GO:0005737">
    <property type="term" value="C:cytoplasm"/>
    <property type="evidence" value="ECO:0007669"/>
    <property type="project" value="TreeGrafter"/>
</dbReference>
<proteinExistence type="predicted"/>
<evidence type="ECO:0000259" key="5">
    <source>
        <dbReference type="PROSITE" id="PS50089"/>
    </source>
</evidence>
<dbReference type="AlphaFoldDB" id="A0A6B2LNI2"/>
<keyword evidence="1" id="KW-0479">Metal-binding</keyword>
<dbReference type="SMART" id="SM00184">
    <property type="entry name" value="RING"/>
    <property type="match status" value="1"/>
</dbReference>
<evidence type="ECO:0000256" key="1">
    <source>
        <dbReference type="ARBA" id="ARBA00022723"/>
    </source>
</evidence>